<dbReference type="GO" id="GO:0006353">
    <property type="term" value="P:DNA-templated transcription termination"/>
    <property type="evidence" value="ECO:0007669"/>
    <property type="project" value="UniProtKB-UniRule"/>
</dbReference>
<evidence type="ECO:0000256" key="6">
    <source>
        <dbReference type="HAMAP-Rule" id="MF_00073"/>
    </source>
</evidence>
<evidence type="ECO:0000256" key="3">
    <source>
        <dbReference type="ARBA" id="ARBA00022884"/>
    </source>
</evidence>
<dbReference type="EMBL" id="MFLC01000020">
    <property type="protein sequence ID" value="OGG55080.1"/>
    <property type="molecule type" value="Genomic_DNA"/>
</dbReference>
<comment type="caution">
    <text evidence="8">The sequence shown here is derived from an EMBL/GenBank/DDBJ whole genome shotgun (WGS) entry which is preliminary data.</text>
</comment>
<dbReference type="SUPFAM" id="SSF48013">
    <property type="entry name" value="NusB-like"/>
    <property type="match status" value="1"/>
</dbReference>
<dbReference type="Gene3D" id="1.10.940.10">
    <property type="entry name" value="NusB-like"/>
    <property type="match status" value="1"/>
</dbReference>
<evidence type="ECO:0000259" key="7">
    <source>
        <dbReference type="PROSITE" id="PS51462"/>
    </source>
</evidence>
<keyword evidence="3 6" id="KW-0694">RNA-binding</keyword>
<reference evidence="8 9" key="1">
    <citation type="journal article" date="2016" name="Nat. Commun.">
        <title>Thousands of microbial genomes shed light on interconnected biogeochemical processes in an aquifer system.</title>
        <authorList>
            <person name="Anantharaman K."/>
            <person name="Brown C.T."/>
            <person name="Hug L.A."/>
            <person name="Sharon I."/>
            <person name="Castelle C.J."/>
            <person name="Probst A.J."/>
            <person name="Thomas B.C."/>
            <person name="Singh A."/>
            <person name="Wilkins M.J."/>
            <person name="Karaoz U."/>
            <person name="Brodie E.L."/>
            <person name="Williams K.H."/>
            <person name="Hubbard S.S."/>
            <person name="Banfield J.F."/>
        </authorList>
    </citation>
    <scope>NUCLEOTIDE SEQUENCE [LARGE SCALE GENOMIC DNA]</scope>
</reference>
<dbReference type="Proteomes" id="UP000177659">
    <property type="component" value="Unassembled WGS sequence"/>
</dbReference>
<sequence length="305" mass="34256">MANRHLSRSVVLQTLFEFDFDNSRKENIALDEVLARNAQEFAPGLSDFSFMKRLLDTIIAKQPELDTIIEKAAPEWPISKISVVDRNILRLGLAELLFADRKEVPAKVAINEAIELAKTFGGENSGRFVNGVLGAVYKEIGEPGKNEVSKKKIKDIPYEDMPVFRLGGAVVYARHDNDVYLALVHDVFGHWTLSKGKIGDNPEIANESVEEGTIREIKEELGLDITIKEKLGENEYVASDPEIGKKRKHVTYFLAEAPFTDIKLEQKGGLDDAKWFKLSDILDLNFYDDILPIITKAINLLVKKS</sequence>
<gene>
    <name evidence="6" type="primary">nusB</name>
    <name evidence="8" type="ORF">A3D62_02780</name>
</gene>
<dbReference type="AlphaFoldDB" id="A0A1F6D182"/>
<evidence type="ECO:0000313" key="8">
    <source>
        <dbReference type="EMBL" id="OGG55080.1"/>
    </source>
</evidence>
<dbReference type="GO" id="GO:0031564">
    <property type="term" value="P:transcription antitermination"/>
    <property type="evidence" value="ECO:0007669"/>
    <property type="project" value="UniProtKB-KW"/>
</dbReference>
<dbReference type="PANTHER" id="PTHR11078">
    <property type="entry name" value="N UTILIZATION SUBSTANCE PROTEIN B-RELATED"/>
    <property type="match status" value="1"/>
</dbReference>
<comment type="similarity">
    <text evidence="1 6">Belongs to the NusB family.</text>
</comment>
<feature type="domain" description="Nudix hydrolase" evidence="7">
    <location>
        <begin position="162"/>
        <end position="300"/>
    </location>
</feature>
<dbReference type="SUPFAM" id="SSF55811">
    <property type="entry name" value="Nudix"/>
    <property type="match status" value="1"/>
</dbReference>
<dbReference type="Pfam" id="PF00293">
    <property type="entry name" value="NUDIX"/>
    <property type="match status" value="1"/>
</dbReference>
<dbReference type="InterPro" id="IPR011605">
    <property type="entry name" value="NusB_fam"/>
</dbReference>
<comment type="function">
    <text evidence="6">Involved in transcription antitermination. Required for transcription of ribosomal RNA (rRNA) genes. Binds specifically to the boxA antiterminator sequence of the ribosomal RNA (rrn) operons.</text>
</comment>
<dbReference type="Gene3D" id="3.90.79.10">
    <property type="entry name" value="Nucleoside Triphosphate Pyrophosphohydrolase"/>
    <property type="match status" value="1"/>
</dbReference>
<dbReference type="Pfam" id="PF01029">
    <property type="entry name" value="NusB"/>
    <property type="match status" value="1"/>
</dbReference>
<evidence type="ECO:0000256" key="2">
    <source>
        <dbReference type="ARBA" id="ARBA00022814"/>
    </source>
</evidence>
<dbReference type="GO" id="GO:0003723">
    <property type="term" value="F:RNA binding"/>
    <property type="evidence" value="ECO:0007669"/>
    <property type="project" value="UniProtKB-UniRule"/>
</dbReference>
<dbReference type="GO" id="GO:0005829">
    <property type="term" value="C:cytosol"/>
    <property type="evidence" value="ECO:0007669"/>
    <property type="project" value="TreeGrafter"/>
</dbReference>
<dbReference type="HAMAP" id="MF_00073">
    <property type="entry name" value="NusB"/>
    <property type="match status" value="1"/>
</dbReference>
<dbReference type="InterPro" id="IPR015797">
    <property type="entry name" value="NUDIX_hydrolase-like_dom_sf"/>
</dbReference>
<evidence type="ECO:0000256" key="1">
    <source>
        <dbReference type="ARBA" id="ARBA00005952"/>
    </source>
</evidence>
<keyword evidence="4 6" id="KW-0805">Transcription regulation</keyword>
<dbReference type="InterPro" id="IPR000086">
    <property type="entry name" value="NUDIX_hydrolase_dom"/>
</dbReference>
<evidence type="ECO:0000313" key="9">
    <source>
        <dbReference type="Proteomes" id="UP000177659"/>
    </source>
</evidence>
<evidence type="ECO:0000256" key="4">
    <source>
        <dbReference type="ARBA" id="ARBA00023015"/>
    </source>
</evidence>
<keyword evidence="5 6" id="KW-0804">Transcription</keyword>
<proteinExistence type="inferred from homology"/>
<accession>A0A1F6D182</accession>
<evidence type="ECO:0000256" key="5">
    <source>
        <dbReference type="ARBA" id="ARBA00023163"/>
    </source>
</evidence>
<dbReference type="InterPro" id="IPR035926">
    <property type="entry name" value="NusB-like_sf"/>
</dbReference>
<dbReference type="PANTHER" id="PTHR11078:SF3">
    <property type="entry name" value="ANTITERMINATION NUSB DOMAIN-CONTAINING PROTEIN"/>
    <property type="match status" value="1"/>
</dbReference>
<dbReference type="InterPro" id="IPR006027">
    <property type="entry name" value="NusB_RsmB_TIM44"/>
</dbReference>
<name>A0A1F6D182_9BACT</name>
<dbReference type="PROSITE" id="PS51462">
    <property type="entry name" value="NUDIX"/>
    <property type="match status" value="1"/>
</dbReference>
<keyword evidence="2 6" id="KW-0889">Transcription antitermination</keyword>
<dbReference type="NCBIfam" id="TIGR01951">
    <property type="entry name" value="nusB"/>
    <property type="match status" value="1"/>
</dbReference>
<protein>
    <recommendedName>
        <fullName evidence="6">Transcription antitermination protein NusB</fullName>
    </recommendedName>
    <alternativeName>
        <fullName evidence="6">Antitermination factor NusB</fullName>
    </alternativeName>
</protein>
<organism evidence="8 9">
    <name type="scientific">Candidatus Kaiserbacteria bacterium RIFCSPHIGHO2_02_FULL_49_11</name>
    <dbReference type="NCBI Taxonomy" id="1798489"/>
    <lineage>
        <taxon>Bacteria</taxon>
        <taxon>Candidatus Kaiseribacteriota</taxon>
    </lineage>
</organism>